<evidence type="ECO:0000313" key="2">
    <source>
        <dbReference type="Proteomes" id="UP001153331"/>
    </source>
</evidence>
<sequence>MAYILTPRFAQAYQAPQCNPFGFCAPSSRPAYAFRAVQQPQPRPQSSPFASFFSQLDELVSEIDHESQRQAQIEAQREAQRAAQMEAEREAYRAHVEAQRAAYRQRQAEIEAHIVAQREAHRQRQLRKRAFRAQFEVTQNEQGWQVDAELPGFEQDNISIELTDENTLKIAGNTEWGTKPQIEVQPTTEVKHSAEQPDDVVSEHTHSVTNESAEQRMEGITLEPTAELEPAETPEAESVRPGTPDSDTSSHKSYQATVEDDFEDLGPEASTLFSTSSAPATPSEPKGKEKAIELTEDQETVEDPDVSIPTDAAVVQHPKPAVTEQQEEEEERFHGSFERTYRFPERIDASNVRASLKEGVLSITVPRVQAQPVRRIAVL</sequence>
<comment type="caution">
    <text evidence="1">The sequence shown here is derived from an EMBL/GenBank/DDBJ whole genome shotgun (WGS) entry which is preliminary data.</text>
</comment>
<proteinExistence type="predicted"/>
<name>A0ACC2IR98_9PLEO</name>
<protein>
    <submittedName>
        <fullName evidence="1">Uncharacterized protein</fullName>
    </submittedName>
</protein>
<evidence type="ECO:0000313" key="1">
    <source>
        <dbReference type="EMBL" id="KAJ8117721.1"/>
    </source>
</evidence>
<organism evidence="1 2">
    <name type="scientific">Boeremia exigua</name>
    <dbReference type="NCBI Taxonomy" id="749465"/>
    <lineage>
        <taxon>Eukaryota</taxon>
        <taxon>Fungi</taxon>
        <taxon>Dikarya</taxon>
        <taxon>Ascomycota</taxon>
        <taxon>Pezizomycotina</taxon>
        <taxon>Dothideomycetes</taxon>
        <taxon>Pleosporomycetidae</taxon>
        <taxon>Pleosporales</taxon>
        <taxon>Pleosporineae</taxon>
        <taxon>Didymellaceae</taxon>
        <taxon>Boeremia</taxon>
    </lineage>
</organism>
<accession>A0ACC2IR98</accession>
<gene>
    <name evidence="1" type="ORF">OPT61_g1147</name>
</gene>
<dbReference type="Proteomes" id="UP001153331">
    <property type="component" value="Unassembled WGS sequence"/>
</dbReference>
<reference evidence="1" key="1">
    <citation type="submission" date="2022-11" db="EMBL/GenBank/DDBJ databases">
        <title>Genome Sequence of Boeremia exigua.</title>
        <authorList>
            <person name="Buettner E."/>
        </authorList>
    </citation>
    <scope>NUCLEOTIDE SEQUENCE</scope>
    <source>
        <strain evidence="1">CU02</strain>
    </source>
</reference>
<keyword evidence="2" id="KW-1185">Reference proteome</keyword>
<dbReference type="EMBL" id="JAPHNI010000043">
    <property type="protein sequence ID" value="KAJ8117721.1"/>
    <property type="molecule type" value="Genomic_DNA"/>
</dbReference>